<dbReference type="Gene3D" id="2.40.10.10">
    <property type="entry name" value="Trypsin-like serine proteases"/>
    <property type="match status" value="1"/>
</dbReference>
<dbReference type="InterPro" id="IPR043504">
    <property type="entry name" value="Peptidase_S1_PA_chymotrypsin"/>
</dbReference>
<gene>
    <name evidence="1" type="ORF">CLODIP_2_CD15692</name>
</gene>
<evidence type="ECO:0008006" key="3">
    <source>
        <dbReference type="Google" id="ProtNLM"/>
    </source>
</evidence>
<name>A0A8S1CZB3_9INSE</name>
<reference evidence="1 2" key="1">
    <citation type="submission" date="2020-04" db="EMBL/GenBank/DDBJ databases">
        <authorList>
            <person name="Alioto T."/>
            <person name="Alioto T."/>
            <person name="Gomez Garrido J."/>
        </authorList>
    </citation>
    <scope>NUCLEOTIDE SEQUENCE [LARGE SCALE GENOMIC DNA]</scope>
</reference>
<evidence type="ECO:0000313" key="1">
    <source>
        <dbReference type="EMBL" id="CAB3376082.1"/>
    </source>
</evidence>
<dbReference type="InterPro" id="IPR009003">
    <property type="entry name" value="Peptidase_S1_PA"/>
</dbReference>
<accession>A0A8S1CZB3</accession>
<dbReference type="EMBL" id="CADEPI010000123">
    <property type="protein sequence ID" value="CAB3376082.1"/>
    <property type="molecule type" value="Genomic_DNA"/>
</dbReference>
<keyword evidence="2" id="KW-1185">Reference proteome</keyword>
<protein>
    <recommendedName>
        <fullName evidence="3">Peptidase S1 domain-containing protein</fullName>
    </recommendedName>
</protein>
<comment type="caution">
    <text evidence="1">The sequence shown here is derived from an EMBL/GenBank/DDBJ whole genome shotgun (WGS) entry which is preliminary data.</text>
</comment>
<dbReference type="Proteomes" id="UP000494165">
    <property type="component" value="Unassembled WGS sequence"/>
</dbReference>
<dbReference type="AlphaFoldDB" id="A0A8S1CZB3"/>
<evidence type="ECO:0000313" key="2">
    <source>
        <dbReference type="Proteomes" id="UP000494165"/>
    </source>
</evidence>
<dbReference type="SUPFAM" id="SSF50494">
    <property type="entry name" value="Trypsin-like serine proteases"/>
    <property type="match status" value="1"/>
</dbReference>
<organism evidence="1 2">
    <name type="scientific">Cloeon dipterum</name>
    <dbReference type="NCBI Taxonomy" id="197152"/>
    <lineage>
        <taxon>Eukaryota</taxon>
        <taxon>Metazoa</taxon>
        <taxon>Ecdysozoa</taxon>
        <taxon>Arthropoda</taxon>
        <taxon>Hexapoda</taxon>
        <taxon>Insecta</taxon>
        <taxon>Pterygota</taxon>
        <taxon>Palaeoptera</taxon>
        <taxon>Ephemeroptera</taxon>
        <taxon>Pisciforma</taxon>
        <taxon>Baetidae</taxon>
        <taxon>Cloeon</taxon>
    </lineage>
</organism>
<proteinExistence type="predicted"/>
<sequence length="89" mass="9962">MASECGKQKALFGFPYERQEFVFTIQKTHFVQNEAGSAVVNINDEDNSVKLYGVSSVTLGCRSQYPSSYTLVGPYLNWIKMTANLKTLT</sequence>